<comment type="similarity">
    <text evidence="2 15 16">Belongs to the diphosphomevalonate decarboxylase family.</text>
</comment>
<keyword evidence="16" id="KW-0152">Cholesterol biosynthesis</keyword>
<evidence type="ECO:0000256" key="7">
    <source>
        <dbReference type="ARBA" id="ARBA00022840"/>
    </source>
</evidence>
<dbReference type="FunFam" id="3.30.230.10:FF:000080">
    <property type="entry name" value="Diphosphomevalonate decarboxylase"/>
    <property type="match status" value="1"/>
</dbReference>
<sequence length="385" mass="42554">MKIVTAVAPVNIAVIKYWGKRDETLILPINDSISCTLATDFMCAKTTIMASPTFTDNKFWLNNEEVDFNNKRLNNCLTEVKKRASPKCADLLNWKIHICSENNFPTAAGLASSAAGYACLVSTLAALYEVEGDISSIARRGSGSACRSIHGGFVWWQKGVQPGGEDSVAVQIAPASHWPEMRMIILVVSDDQKKYSSTSGMKTSVETSELLKYRSEMVVPKRVKEMVEAIKTRNFENFARITMQDSNQFHAVCLDTYPPCFYMNDVSRSVVELVHSYNKYKGATKVAYTCDAGPNVCLYLLEESIDEVVTLINDVFPSSVGPSEYFRGLPVNIKNRGGLQEVLKIKADAPGSLKYIIHTKLGDGPKLSTEKSQHLLTEKGLPHTS</sequence>
<dbReference type="GO" id="GO:0019287">
    <property type="term" value="P:isopentenyl diphosphate biosynthetic process, mevalonate pathway"/>
    <property type="evidence" value="ECO:0007669"/>
    <property type="project" value="UniProtKB-UniRule"/>
</dbReference>
<comment type="pathway">
    <text evidence="16">Steroid biosynthesis; cholesterol biosynthesis.</text>
</comment>
<keyword evidence="20" id="KW-1185">Reference proteome</keyword>
<dbReference type="Pfam" id="PF22700">
    <property type="entry name" value="MVD-like_N"/>
    <property type="match status" value="1"/>
</dbReference>
<dbReference type="Pfam" id="PF18376">
    <property type="entry name" value="MDD_C"/>
    <property type="match status" value="1"/>
</dbReference>
<dbReference type="GO" id="GO:0006695">
    <property type="term" value="P:cholesterol biosynthetic process"/>
    <property type="evidence" value="ECO:0007669"/>
    <property type="project" value="UniProtKB-KW"/>
</dbReference>
<dbReference type="EMBL" id="JALNTZ010000002">
    <property type="protein sequence ID" value="KAJ3663446.1"/>
    <property type="molecule type" value="Genomic_DNA"/>
</dbReference>
<gene>
    <name evidence="19" type="ORF">Zmor_007705</name>
</gene>
<dbReference type="InterPro" id="IPR036554">
    <property type="entry name" value="GHMP_kinase_C_sf"/>
</dbReference>
<evidence type="ECO:0000256" key="9">
    <source>
        <dbReference type="ARBA" id="ARBA00023011"/>
    </source>
</evidence>
<evidence type="ECO:0000256" key="5">
    <source>
        <dbReference type="ARBA" id="ARBA00022516"/>
    </source>
</evidence>
<reference evidence="19" key="1">
    <citation type="journal article" date="2023" name="G3 (Bethesda)">
        <title>Whole genome assemblies of Zophobas morio and Tenebrio molitor.</title>
        <authorList>
            <person name="Kaur S."/>
            <person name="Stinson S.A."/>
            <person name="diCenzo G.C."/>
        </authorList>
    </citation>
    <scope>NUCLEOTIDE SEQUENCE</scope>
    <source>
        <strain evidence="19">QUZm001</strain>
    </source>
</reference>
<dbReference type="EC" id="4.1.1.33" evidence="3 15"/>
<dbReference type="InterPro" id="IPR053859">
    <property type="entry name" value="MVD-like_N"/>
</dbReference>
<dbReference type="PANTHER" id="PTHR10977">
    <property type="entry name" value="DIPHOSPHOMEVALONATE DECARBOXYLASE"/>
    <property type="match status" value="1"/>
</dbReference>
<dbReference type="InterPro" id="IPR041431">
    <property type="entry name" value="Mvd1_C"/>
</dbReference>
<dbReference type="GO" id="GO:0005524">
    <property type="term" value="F:ATP binding"/>
    <property type="evidence" value="ECO:0007669"/>
    <property type="project" value="UniProtKB-UniRule"/>
</dbReference>
<dbReference type="PIRSF" id="PIRSF015950">
    <property type="entry name" value="Mev_P_decrbx"/>
    <property type="match status" value="1"/>
</dbReference>
<keyword evidence="7 15" id="KW-0067">ATP-binding</keyword>
<dbReference type="Gene3D" id="3.30.70.890">
    <property type="entry name" value="GHMP kinase, C-terminal domain"/>
    <property type="match status" value="1"/>
</dbReference>
<dbReference type="InterPro" id="IPR014721">
    <property type="entry name" value="Ribsml_uS5_D2-typ_fold_subgr"/>
</dbReference>
<protein>
    <recommendedName>
        <fullName evidence="4 15">Diphosphomevalonate decarboxylase</fullName>
        <ecNumber evidence="3 15">4.1.1.33</ecNumber>
    </recommendedName>
</protein>
<comment type="function">
    <text evidence="1 16">Catalyzes the ATP dependent decarboxylation of (R)-5-diphosphomevalonate to form isopentenyl diphosphate (IPP). Functions in the mevalonate (MVA) pathway leading to isopentenyl diphosphate (IPP), a key precursor for the biosynthesis of isoprenoids and sterol synthesis.</text>
</comment>
<evidence type="ECO:0000256" key="8">
    <source>
        <dbReference type="ARBA" id="ARBA00022955"/>
    </source>
</evidence>
<dbReference type="InterPro" id="IPR020568">
    <property type="entry name" value="Ribosomal_Su5_D2-typ_SF"/>
</dbReference>
<keyword evidence="8 16" id="KW-0752">Steroid biosynthesis</keyword>
<evidence type="ECO:0000256" key="16">
    <source>
        <dbReference type="RuleBase" id="RU363086"/>
    </source>
</evidence>
<evidence type="ECO:0000256" key="3">
    <source>
        <dbReference type="ARBA" id="ARBA00012296"/>
    </source>
</evidence>
<evidence type="ECO:0000256" key="6">
    <source>
        <dbReference type="ARBA" id="ARBA00022741"/>
    </source>
</evidence>
<keyword evidence="10 15" id="KW-0443">Lipid metabolism</keyword>
<evidence type="ECO:0000313" key="19">
    <source>
        <dbReference type="EMBL" id="KAJ3663446.1"/>
    </source>
</evidence>
<dbReference type="Gene3D" id="3.30.230.10">
    <property type="match status" value="1"/>
</dbReference>
<dbReference type="PANTHER" id="PTHR10977:SF3">
    <property type="entry name" value="DIPHOSPHOMEVALONATE DECARBOXYLASE"/>
    <property type="match status" value="1"/>
</dbReference>
<feature type="domain" description="Mvd1 C-terminal" evidence="17">
    <location>
        <begin position="183"/>
        <end position="367"/>
    </location>
</feature>
<evidence type="ECO:0000256" key="2">
    <source>
        <dbReference type="ARBA" id="ARBA00008831"/>
    </source>
</evidence>
<dbReference type="FunFam" id="3.30.70.890:FF:000005">
    <property type="entry name" value="Diphosphomevalonate decarboxylase"/>
    <property type="match status" value="1"/>
</dbReference>
<keyword evidence="11 16" id="KW-1207">Sterol metabolism</keyword>
<evidence type="ECO:0000256" key="4">
    <source>
        <dbReference type="ARBA" id="ARBA00019335"/>
    </source>
</evidence>
<dbReference type="GO" id="GO:0004163">
    <property type="term" value="F:diphosphomevalonate decarboxylase activity"/>
    <property type="evidence" value="ECO:0007669"/>
    <property type="project" value="UniProtKB-UniRule"/>
</dbReference>
<feature type="domain" description="Diphosphomevalonate decarboxylase-like N-terminal" evidence="18">
    <location>
        <begin position="8"/>
        <end position="169"/>
    </location>
</feature>
<evidence type="ECO:0000256" key="13">
    <source>
        <dbReference type="ARBA" id="ARBA00023239"/>
    </source>
</evidence>
<keyword evidence="5 16" id="KW-0444">Lipid biosynthesis</keyword>
<evidence type="ECO:0000313" key="20">
    <source>
        <dbReference type="Proteomes" id="UP001168821"/>
    </source>
</evidence>
<evidence type="ECO:0000259" key="18">
    <source>
        <dbReference type="Pfam" id="PF22700"/>
    </source>
</evidence>
<dbReference type="Proteomes" id="UP001168821">
    <property type="component" value="Unassembled WGS sequence"/>
</dbReference>
<keyword evidence="16" id="KW-0153">Cholesterol metabolism</keyword>
<evidence type="ECO:0000259" key="17">
    <source>
        <dbReference type="Pfam" id="PF18376"/>
    </source>
</evidence>
<name>A0AA38IZP3_9CUCU</name>
<dbReference type="SUPFAM" id="SSF54211">
    <property type="entry name" value="Ribosomal protein S5 domain 2-like"/>
    <property type="match status" value="1"/>
</dbReference>
<dbReference type="NCBIfam" id="TIGR01240">
    <property type="entry name" value="mevDPdecarb"/>
    <property type="match status" value="1"/>
</dbReference>
<evidence type="ECO:0000256" key="12">
    <source>
        <dbReference type="ARBA" id="ARBA00023221"/>
    </source>
</evidence>
<evidence type="ECO:0000256" key="11">
    <source>
        <dbReference type="ARBA" id="ARBA00023166"/>
    </source>
</evidence>
<keyword evidence="6 15" id="KW-0547">Nucleotide-binding</keyword>
<organism evidence="19 20">
    <name type="scientific">Zophobas morio</name>
    <dbReference type="NCBI Taxonomy" id="2755281"/>
    <lineage>
        <taxon>Eukaryota</taxon>
        <taxon>Metazoa</taxon>
        <taxon>Ecdysozoa</taxon>
        <taxon>Arthropoda</taxon>
        <taxon>Hexapoda</taxon>
        <taxon>Insecta</taxon>
        <taxon>Pterygota</taxon>
        <taxon>Neoptera</taxon>
        <taxon>Endopterygota</taxon>
        <taxon>Coleoptera</taxon>
        <taxon>Polyphaga</taxon>
        <taxon>Cucujiformia</taxon>
        <taxon>Tenebrionidae</taxon>
        <taxon>Zophobas</taxon>
    </lineage>
</organism>
<dbReference type="AlphaFoldDB" id="A0AA38IZP3"/>
<keyword evidence="9 16" id="KW-0756">Sterol biosynthesis</keyword>
<evidence type="ECO:0000256" key="10">
    <source>
        <dbReference type="ARBA" id="ARBA00023098"/>
    </source>
</evidence>
<evidence type="ECO:0000256" key="14">
    <source>
        <dbReference type="ARBA" id="ARBA00048154"/>
    </source>
</evidence>
<keyword evidence="12 16" id="KW-0753">Steroid metabolism</keyword>
<proteinExistence type="inferred from homology"/>
<accession>A0AA38IZP3</accession>
<dbReference type="GO" id="GO:0005829">
    <property type="term" value="C:cytosol"/>
    <property type="evidence" value="ECO:0007669"/>
    <property type="project" value="InterPro"/>
</dbReference>
<dbReference type="InterPro" id="IPR029765">
    <property type="entry name" value="Mev_diP_decarb"/>
</dbReference>
<evidence type="ECO:0000256" key="15">
    <source>
        <dbReference type="PIRNR" id="PIRNR015950"/>
    </source>
</evidence>
<dbReference type="InterPro" id="IPR005935">
    <property type="entry name" value="Mev_decarb"/>
</dbReference>
<keyword evidence="13 15" id="KW-0456">Lyase</keyword>
<evidence type="ECO:0000256" key="1">
    <source>
        <dbReference type="ARBA" id="ARBA00003812"/>
    </source>
</evidence>
<comment type="catalytic activity">
    <reaction evidence="14 15 16">
        <text>(R)-5-diphosphomevalonate + ATP = isopentenyl diphosphate + ADP + phosphate + CO2</text>
        <dbReference type="Rhea" id="RHEA:23732"/>
        <dbReference type="ChEBI" id="CHEBI:16526"/>
        <dbReference type="ChEBI" id="CHEBI:30616"/>
        <dbReference type="ChEBI" id="CHEBI:43474"/>
        <dbReference type="ChEBI" id="CHEBI:57557"/>
        <dbReference type="ChEBI" id="CHEBI:128769"/>
        <dbReference type="ChEBI" id="CHEBI:456216"/>
        <dbReference type="EC" id="4.1.1.33"/>
    </reaction>
</comment>
<dbReference type="SUPFAM" id="SSF55060">
    <property type="entry name" value="GHMP Kinase, C-terminal domain"/>
    <property type="match status" value="1"/>
</dbReference>
<comment type="caution">
    <text evidence="19">The sequence shown here is derived from an EMBL/GenBank/DDBJ whole genome shotgun (WGS) entry which is preliminary data.</text>
</comment>